<dbReference type="InterPro" id="IPR047817">
    <property type="entry name" value="ABC2_TM_bact-type"/>
</dbReference>
<comment type="similarity">
    <text evidence="2 9">Belongs to the ABC-2 integral membrane protein family.</text>
</comment>
<dbReference type="GO" id="GO:0140359">
    <property type="term" value="F:ABC-type transporter activity"/>
    <property type="evidence" value="ECO:0007669"/>
    <property type="project" value="InterPro"/>
</dbReference>
<keyword evidence="3 9" id="KW-0813">Transport</keyword>
<evidence type="ECO:0000256" key="7">
    <source>
        <dbReference type="ARBA" id="ARBA00022989"/>
    </source>
</evidence>
<keyword evidence="8 9" id="KW-0472">Membrane</keyword>
<feature type="transmembrane region" description="Helical" evidence="9">
    <location>
        <begin position="185"/>
        <end position="208"/>
    </location>
</feature>
<feature type="domain" description="ABC transmembrane type-2" evidence="11">
    <location>
        <begin position="77"/>
        <end position="302"/>
    </location>
</feature>
<comment type="caution">
    <text evidence="12">The sequence shown here is derived from an EMBL/GenBank/DDBJ whole genome shotgun (WGS) entry which is preliminary data.</text>
</comment>
<dbReference type="GO" id="GO:0015920">
    <property type="term" value="P:lipopolysaccharide transport"/>
    <property type="evidence" value="ECO:0007669"/>
    <property type="project" value="TreeGrafter"/>
</dbReference>
<keyword evidence="5" id="KW-0997">Cell inner membrane</keyword>
<keyword evidence="6 9" id="KW-0812">Transmembrane</keyword>
<evidence type="ECO:0000256" key="3">
    <source>
        <dbReference type="ARBA" id="ARBA00022448"/>
    </source>
</evidence>
<evidence type="ECO:0000259" key="11">
    <source>
        <dbReference type="PROSITE" id="PS51012"/>
    </source>
</evidence>
<evidence type="ECO:0000256" key="6">
    <source>
        <dbReference type="ARBA" id="ARBA00022692"/>
    </source>
</evidence>
<dbReference type="OrthoDB" id="9786910at2"/>
<gene>
    <name evidence="12" type="primary">tagG</name>
    <name evidence="12" type="ORF">Pan54_11480</name>
</gene>
<evidence type="ECO:0000313" key="12">
    <source>
        <dbReference type="EMBL" id="TWT60434.1"/>
    </source>
</evidence>
<dbReference type="InterPro" id="IPR013525">
    <property type="entry name" value="ABC2_TM"/>
</dbReference>
<evidence type="ECO:0000256" key="4">
    <source>
        <dbReference type="ARBA" id="ARBA00022475"/>
    </source>
</evidence>
<feature type="transmembrane region" description="Helical" evidence="9">
    <location>
        <begin position="220"/>
        <end position="237"/>
    </location>
</feature>
<evidence type="ECO:0000313" key="13">
    <source>
        <dbReference type="Proteomes" id="UP000316095"/>
    </source>
</evidence>
<dbReference type="PANTHER" id="PTHR30413">
    <property type="entry name" value="INNER MEMBRANE TRANSPORT PERMEASE"/>
    <property type="match status" value="1"/>
</dbReference>
<comment type="subcellular location">
    <subcellularLocation>
        <location evidence="1">Cell inner membrane</location>
        <topology evidence="1">Multi-pass membrane protein</topology>
    </subcellularLocation>
    <subcellularLocation>
        <location evidence="9">Cell membrane</location>
        <topology evidence="9">Multi-pass membrane protein</topology>
    </subcellularLocation>
</comment>
<feature type="transmembrane region" description="Helical" evidence="9">
    <location>
        <begin position="76"/>
        <end position="97"/>
    </location>
</feature>
<evidence type="ECO:0000256" key="5">
    <source>
        <dbReference type="ARBA" id="ARBA00022519"/>
    </source>
</evidence>
<protein>
    <recommendedName>
        <fullName evidence="9">Transport permease protein</fullName>
    </recommendedName>
</protein>
<reference evidence="12 13" key="1">
    <citation type="submission" date="2019-02" db="EMBL/GenBank/DDBJ databases">
        <title>Deep-cultivation of Planctomycetes and their phenomic and genomic characterization uncovers novel biology.</title>
        <authorList>
            <person name="Wiegand S."/>
            <person name="Jogler M."/>
            <person name="Boedeker C."/>
            <person name="Pinto D."/>
            <person name="Vollmers J."/>
            <person name="Rivas-Marin E."/>
            <person name="Kohn T."/>
            <person name="Peeters S.H."/>
            <person name="Heuer A."/>
            <person name="Rast P."/>
            <person name="Oberbeckmann S."/>
            <person name="Bunk B."/>
            <person name="Jeske O."/>
            <person name="Meyerdierks A."/>
            <person name="Storesund J.E."/>
            <person name="Kallscheuer N."/>
            <person name="Luecker S."/>
            <person name="Lage O.M."/>
            <person name="Pohl T."/>
            <person name="Merkel B.J."/>
            <person name="Hornburger P."/>
            <person name="Mueller R.-W."/>
            <person name="Bruemmer F."/>
            <person name="Labrenz M."/>
            <person name="Spormann A.M."/>
            <person name="Op Den Camp H."/>
            <person name="Overmann J."/>
            <person name="Amann R."/>
            <person name="Jetten M.S.M."/>
            <person name="Mascher T."/>
            <person name="Medema M.H."/>
            <person name="Devos D.P."/>
            <person name="Kaster A.-K."/>
            <person name="Ovreas L."/>
            <person name="Rohde M."/>
            <person name="Galperin M.Y."/>
            <person name="Jogler C."/>
        </authorList>
    </citation>
    <scope>NUCLEOTIDE SEQUENCE [LARGE SCALE GENOMIC DNA]</scope>
    <source>
        <strain evidence="12 13">Pan54</strain>
    </source>
</reference>
<sequence>MSDEIPVSSPAEREHDSISMELPLNGSSTLDDPSEMTYFGRRSVWQSINPREIWRYRNLIWQFALRDLKVRYRQTVIGALWAIIQPVVTMLVFGLLFSSLDGKPTRSGVPYAITSLSGLIPWQFFGASVIAATQSISSNAQLVQKVYFPKILLPLSALLPPLVDMGIASCVLVCLMFWFSVIPSLAVITMPIILLALFLTTLACSFWLSSINAIYRDVQYVVPFIISIGLLISPVTYELPAVAERMSPAIKFIYCLNPFANLLMATRWAILGTPFPDILPMLASFLLMGGIFVGGVIYFGKTERIFADRV</sequence>
<evidence type="ECO:0000256" key="2">
    <source>
        <dbReference type="ARBA" id="ARBA00007783"/>
    </source>
</evidence>
<dbReference type="GO" id="GO:0005886">
    <property type="term" value="C:plasma membrane"/>
    <property type="evidence" value="ECO:0007669"/>
    <property type="project" value="UniProtKB-SubCell"/>
</dbReference>
<keyword evidence="4 9" id="KW-1003">Cell membrane</keyword>
<evidence type="ECO:0000256" key="8">
    <source>
        <dbReference type="ARBA" id="ARBA00023136"/>
    </source>
</evidence>
<evidence type="ECO:0000256" key="10">
    <source>
        <dbReference type="SAM" id="MobiDB-lite"/>
    </source>
</evidence>
<name>A0A5C5XCE8_9PLAN</name>
<organism evidence="12 13">
    <name type="scientific">Rubinisphaera italica</name>
    <dbReference type="NCBI Taxonomy" id="2527969"/>
    <lineage>
        <taxon>Bacteria</taxon>
        <taxon>Pseudomonadati</taxon>
        <taxon>Planctomycetota</taxon>
        <taxon>Planctomycetia</taxon>
        <taxon>Planctomycetales</taxon>
        <taxon>Planctomycetaceae</taxon>
        <taxon>Rubinisphaera</taxon>
    </lineage>
</organism>
<feature type="transmembrane region" description="Helical" evidence="9">
    <location>
        <begin position="278"/>
        <end position="299"/>
    </location>
</feature>
<proteinExistence type="inferred from homology"/>
<dbReference type="Pfam" id="PF01061">
    <property type="entry name" value="ABC2_membrane"/>
    <property type="match status" value="1"/>
</dbReference>
<accession>A0A5C5XCE8</accession>
<keyword evidence="7 9" id="KW-1133">Transmembrane helix</keyword>
<dbReference type="PANTHER" id="PTHR30413:SF8">
    <property type="entry name" value="TRANSPORT PERMEASE PROTEIN"/>
    <property type="match status" value="1"/>
</dbReference>
<dbReference type="PROSITE" id="PS51012">
    <property type="entry name" value="ABC_TM2"/>
    <property type="match status" value="1"/>
</dbReference>
<dbReference type="Proteomes" id="UP000316095">
    <property type="component" value="Unassembled WGS sequence"/>
</dbReference>
<evidence type="ECO:0000256" key="9">
    <source>
        <dbReference type="RuleBase" id="RU361157"/>
    </source>
</evidence>
<feature type="transmembrane region" description="Helical" evidence="9">
    <location>
        <begin position="152"/>
        <end position="179"/>
    </location>
</feature>
<feature type="region of interest" description="Disordered" evidence="10">
    <location>
        <begin position="1"/>
        <end position="29"/>
    </location>
</feature>
<feature type="transmembrane region" description="Helical" evidence="9">
    <location>
        <begin position="109"/>
        <end position="131"/>
    </location>
</feature>
<keyword evidence="13" id="KW-1185">Reference proteome</keyword>
<dbReference type="EMBL" id="SJPG01000001">
    <property type="protein sequence ID" value="TWT60434.1"/>
    <property type="molecule type" value="Genomic_DNA"/>
</dbReference>
<evidence type="ECO:0000256" key="1">
    <source>
        <dbReference type="ARBA" id="ARBA00004429"/>
    </source>
</evidence>
<dbReference type="AlphaFoldDB" id="A0A5C5XCE8"/>